<dbReference type="KEGG" id="ttq:NIES37_03110"/>
<dbReference type="InterPro" id="IPR050508">
    <property type="entry name" value="Methyltransf_Superfamily"/>
</dbReference>
<organism evidence="2 3">
    <name type="scientific">Tolypothrix tenuis PCC 7101</name>
    <dbReference type="NCBI Taxonomy" id="231146"/>
    <lineage>
        <taxon>Bacteria</taxon>
        <taxon>Bacillati</taxon>
        <taxon>Cyanobacteriota</taxon>
        <taxon>Cyanophyceae</taxon>
        <taxon>Nostocales</taxon>
        <taxon>Tolypothrichaceae</taxon>
        <taxon>Tolypothrix</taxon>
    </lineage>
</organism>
<dbReference type="Gene3D" id="3.40.50.150">
    <property type="entry name" value="Vaccinia Virus protein VP39"/>
    <property type="match status" value="1"/>
</dbReference>
<dbReference type="SUPFAM" id="SSF53335">
    <property type="entry name" value="S-adenosyl-L-methionine-dependent methyltransferases"/>
    <property type="match status" value="1"/>
</dbReference>
<feature type="domain" description="Methyltransferase" evidence="1">
    <location>
        <begin position="49"/>
        <end position="139"/>
    </location>
</feature>
<proteinExistence type="predicted"/>
<reference evidence="2 3" key="1">
    <citation type="submission" date="2017-06" db="EMBL/GenBank/DDBJ databases">
        <title>Genome sequencing of cyanobaciteial culture collection at National Institute for Environmental Studies (NIES).</title>
        <authorList>
            <person name="Hirose Y."/>
            <person name="Shimura Y."/>
            <person name="Fujisawa T."/>
            <person name="Nakamura Y."/>
            <person name="Kawachi M."/>
        </authorList>
    </citation>
    <scope>NUCLEOTIDE SEQUENCE [LARGE SCALE GENOMIC DNA]</scope>
    <source>
        <strain evidence="2 3">NIES-37</strain>
    </source>
</reference>
<dbReference type="Proteomes" id="UP000218785">
    <property type="component" value="Chromosome"/>
</dbReference>
<dbReference type="InterPro" id="IPR041698">
    <property type="entry name" value="Methyltransf_25"/>
</dbReference>
<dbReference type="GO" id="GO:0032259">
    <property type="term" value="P:methylation"/>
    <property type="evidence" value="ECO:0007669"/>
    <property type="project" value="UniProtKB-KW"/>
</dbReference>
<keyword evidence="2" id="KW-0808">Transferase</keyword>
<evidence type="ECO:0000313" key="2">
    <source>
        <dbReference type="EMBL" id="BAY96379.1"/>
    </source>
</evidence>
<evidence type="ECO:0000313" key="3">
    <source>
        <dbReference type="Proteomes" id="UP000218785"/>
    </source>
</evidence>
<protein>
    <submittedName>
        <fullName evidence="2">UbiE/COQ5 methyltransferase</fullName>
    </submittedName>
</protein>
<dbReference type="Pfam" id="PF13649">
    <property type="entry name" value="Methyltransf_25"/>
    <property type="match status" value="1"/>
</dbReference>
<sequence length="208" mass="22994">MATILRDWSYRYQWLYDGISGLAALSVGGETRFRQLALQGLTISSDSKILDLCCGSGQATQFLVKLSQNVTGLDASPLSLKRAKQNVPSAFYVEAFAENMPFADGEFDVVHTSVALHEMEPQQLQQIISEVYRVLKPGGVFTLVDFHAPTNPIFWPGVSLFLLLFETETAWQLIKTDLPKLLTEIGFEVSKTTLYAGGSLQVIQAKKS</sequence>
<name>A0A1Z4MSH0_9CYAN</name>
<dbReference type="CDD" id="cd02440">
    <property type="entry name" value="AdoMet_MTases"/>
    <property type="match status" value="1"/>
</dbReference>
<dbReference type="GO" id="GO:0008168">
    <property type="term" value="F:methyltransferase activity"/>
    <property type="evidence" value="ECO:0007669"/>
    <property type="project" value="UniProtKB-KW"/>
</dbReference>
<dbReference type="AlphaFoldDB" id="A0A1Z4MSH0"/>
<keyword evidence="3" id="KW-1185">Reference proteome</keyword>
<dbReference type="EMBL" id="AP018248">
    <property type="protein sequence ID" value="BAY96379.1"/>
    <property type="molecule type" value="Genomic_DNA"/>
</dbReference>
<dbReference type="InterPro" id="IPR029063">
    <property type="entry name" value="SAM-dependent_MTases_sf"/>
</dbReference>
<keyword evidence="2" id="KW-0489">Methyltransferase</keyword>
<gene>
    <name evidence="2" type="ORF">NIES37_03110</name>
</gene>
<dbReference type="PANTHER" id="PTHR42912">
    <property type="entry name" value="METHYLTRANSFERASE"/>
    <property type="match status" value="1"/>
</dbReference>
<dbReference type="RefSeq" id="WP_096573608.1">
    <property type="nucleotide sequence ID" value="NZ_CAWNJS010000001.1"/>
</dbReference>
<evidence type="ECO:0000259" key="1">
    <source>
        <dbReference type="Pfam" id="PF13649"/>
    </source>
</evidence>
<accession>A0A1Z4MSH0</accession>